<dbReference type="Proteomes" id="UP001281147">
    <property type="component" value="Unassembled WGS sequence"/>
</dbReference>
<proteinExistence type="predicted"/>
<comment type="caution">
    <text evidence="1">The sequence shown here is derived from an EMBL/GenBank/DDBJ whole genome shotgun (WGS) entry which is preliminary data.</text>
</comment>
<reference evidence="1" key="1">
    <citation type="submission" date="2023-07" db="EMBL/GenBank/DDBJ databases">
        <title>Black Yeasts Isolated from many extreme environments.</title>
        <authorList>
            <person name="Coleine C."/>
            <person name="Stajich J.E."/>
            <person name="Selbmann L."/>
        </authorList>
    </citation>
    <scope>NUCLEOTIDE SEQUENCE</scope>
    <source>
        <strain evidence="1">CCFEE 5714</strain>
    </source>
</reference>
<sequence>MFSWLCIAVLAWLFRYLRLVVNCISHWTFRPIPIPENPSYNPQDVTIILPTIATGGEELKDTLRTCLRSEPYEILLVTVDANADALNKIANAINAKKIRVLSIREANKRRQMCRAIPEVNTSITMFVDDDVVWPAKVLQWMLAPFEDPKVGGVGTSQRLKRKEGLSIWRFLGAAYLERRNFDCSACLHIDGGLPCLSGRTVAYRSSILNTEDFTHGFTNEEWRTCQLNADDDNFITRWMYSHGWKIKMQYHKEAEVQTTLEDSPKYLSQCLRWVRSNWRSNLTSMFVERHYWRTQPWSTYSVLQTTITAWALPYDLLIFFSWYQASLSWPENFKTPLLIFLLCWTFLFSKTVKLWGHFFRYPVDVVFIPAYVGFGYFHGLIKLWGLFTLSETTWGSRDGADADDRVRMIRLPRYGAMEPDGRKSETFEYPHEMMRQLPAYDTHHVRANVRLMTPYHD</sequence>
<accession>A0ACC3N5V2</accession>
<protein>
    <submittedName>
        <fullName evidence="1">Type 2 glycosyltransferase</fullName>
    </submittedName>
</protein>
<organism evidence="1 2">
    <name type="scientific">Vermiconidia calcicola</name>
    <dbReference type="NCBI Taxonomy" id="1690605"/>
    <lineage>
        <taxon>Eukaryota</taxon>
        <taxon>Fungi</taxon>
        <taxon>Dikarya</taxon>
        <taxon>Ascomycota</taxon>
        <taxon>Pezizomycotina</taxon>
        <taxon>Dothideomycetes</taxon>
        <taxon>Dothideomycetidae</taxon>
        <taxon>Mycosphaerellales</taxon>
        <taxon>Extremaceae</taxon>
        <taxon>Vermiconidia</taxon>
    </lineage>
</organism>
<dbReference type="EMBL" id="JAUTXU010000084">
    <property type="protein sequence ID" value="KAK3710434.1"/>
    <property type="molecule type" value="Genomic_DNA"/>
</dbReference>
<evidence type="ECO:0000313" key="2">
    <source>
        <dbReference type="Proteomes" id="UP001281147"/>
    </source>
</evidence>
<name>A0ACC3N5V2_9PEZI</name>
<evidence type="ECO:0000313" key="1">
    <source>
        <dbReference type="EMBL" id="KAK3710434.1"/>
    </source>
</evidence>
<gene>
    <name evidence="1" type="primary">GT2_2</name>
    <name evidence="1" type="ORF">LTR37_010277</name>
</gene>
<keyword evidence="2" id="KW-1185">Reference proteome</keyword>